<evidence type="ECO:0000313" key="2">
    <source>
        <dbReference type="EMBL" id="KPL80315.1"/>
    </source>
</evidence>
<keyword evidence="3" id="KW-1185">Reference proteome</keyword>
<gene>
    <name evidence="2" type="ORF">SE18_25035</name>
</gene>
<organism evidence="2 3">
    <name type="scientific">Herpetosiphon geysericola</name>
    <dbReference type="NCBI Taxonomy" id="70996"/>
    <lineage>
        <taxon>Bacteria</taxon>
        <taxon>Bacillati</taxon>
        <taxon>Chloroflexota</taxon>
        <taxon>Chloroflexia</taxon>
        <taxon>Herpetosiphonales</taxon>
        <taxon>Herpetosiphonaceae</taxon>
        <taxon>Herpetosiphon</taxon>
    </lineage>
</organism>
<feature type="chain" id="PRO_5006133089" evidence="1">
    <location>
        <begin position="26"/>
        <end position="470"/>
    </location>
</feature>
<accession>A0A0P6XJK7</accession>
<sequence length="470" mass="52085">MVWLRVALVGLMLALLLGSIPQTQAANPDSTERIFGEGEGDPAGAFQVLRMHSIPTTMNFGDAVRGVASGDSWLVGVGQNTFLTLDAGNHWQQLDPQALFPVAAGGLCCQQAFAYDYGRDLFIWLLQYAPDTQRGLVRIAYTDSAGLAGHEWEWYDVPAVQGYTWVEPQLELSANQIWLAMDRQAIGGAIDSTWVSQIQTDTLEDEPVFMRSYPSTTERAWHLVRGAKDMMYFATHINQTTLRMYAWDENQPVPTSSDVTVAEWTAGARICPTPDQGNWCADDDGRIRAGWVAKGTVGFMWNAVSSNTITFPYIDAVRVYERDLSLLPFSLARPFIFNAQNGFSLPSAAVNGRDDVAVSFYHSSTEQFPTLSSSIFDDFNAPPPGWAYYNVQSSSTTPHQQQWVGQLDTQVFGPTNLGWSVTGASLNGCAEARCLQPFIAIFSRERDRPAIERWLSPISYEVFSPVVQIN</sequence>
<protein>
    <submittedName>
        <fullName evidence="2">Uncharacterized protein</fullName>
    </submittedName>
</protein>
<feature type="signal peptide" evidence="1">
    <location>
        <begin position="1"/>
        <end position="25"/>
    </location>
</feature>
<dbReference type="RefSeq" id="WP_054537205.1">
    <property type="nucleotide sequence ID" value="NZ_LGKP01000040.1"/>
</dbReference>
<evidence type="ECO:0000313" key="3">
    <source>
        <dbReference type="Proteomes" id="UP000050277"/>
    </source>
</evidence>
<dbReference type="OrthoDB" id="1396201at2"/>
<dbReference type="AlphaFoldDB" id="A0A0P6XJK7"/>
<name>A0A0P6XJK7_9CHLR</name>
<evidence type="ECO:0000256" key="1">
    <source>
        <dbReference type="SAM" id="SignalP"/>
    </source>
</evidence>
<dbReference type="EMBL" id="LGKP01000040">
    <property type="protein sequence ID" value="KPL80315.1"/>
    <property type="molecule type" value="Genomic_DNA"/>
</dbReference>
<keyword evidence="1" id="KW-0732">Signal</keyword>
<proteinExistence type="predicted"/>
<dbReference type="Proteomes" id="UP000050277">
    <property type="component" value="Unassembled WGS sequence"/>
</dbReference>
<reference evidence="2 3" key="1">
    <citation type="submission" date="2015-07" db="EMBL/GenBank/DDBJ databases">
        <title>Whole genome sequence of Herpetosiphon geysericola DSM 7119.</title>
        <authorList>
            <person name="Hemp J."/>
            <person name="Ward L.M."/>
            <person name="Pace L.A."/>
            <person name="Fischer W.W."/>
        </authorList>
    </citation>
    <scope>NUCLEOTIDE SEQUENCE [LARGE SCALE GENOMIC DNA]</scope>
    <source>
        <strain evidence="2 3">DSM 7119</strain>
    </source>
</reference>
<comment type="caution">
    <text evidence="2">The sequence shown here is derived from an EMBL/GenBank/DDBJ whole genome shotgun (WGS) entry which is preliminary data.</text>
</comment>